<reference evidence="1 2" key="1">
    <citation type="submission" date="2018-08" db="EMBL/GenBank/DDBJ databases">
        <title>A genome reference for cultivated species of the human gut microbiota.</title>
        <authorList>
            <person name="Zou Y."/>
            <person name="Xue W."/>
            <person name="Luo G."/>
        </authorList>
    </citation>
    <scope>NUCLEOTIDE SEQUENCE [LARGE SCALE GENOMIC DNA]</scope>
    <source>
        <strain evidence="1 2">AF18-12LB</strain>
    </source>
</reference>
<evidence type="ECO:0000313" key="1">
    <source>
        <dbReference type="EMBL" id="RGT87817.1"/>
    </source>
</evidence>
<dbReference type="AlphaFoldDB" id="A0A412QAQ3"/>
<organism evidence="1 2">
    <name type="scientific">Coprococcus comes</name>
    <dbReference type="NCBI Taxonomy" id="410072"/>
    <lineage>
        <taxon>Bacteria</taxon>
        <taxon>Bacillati</taxon>
        <taxon>Bacillota</taxon>
        <taxon>Clostridia</taxon>
        <taxon>Lachnospirales</taxon>
        <taxon>Lachnospiraceae</taxon>
        <taxon>Coprococcus</taxon>
    </lineage>
</organism>
<comment type="caution">
    <text evidence="1">The sequence shown here is derived from an EMBL/GenBank/DDBJ whole genome shotgun (WGS) entry which is preliminary data.</text>
</comment>
<name>A0A412QAQ3_9FIRM</name>
<dbReference type="EMBL" id="QRXJ01000020">
    <property type="protein sequence ID" value="RGT87817.1"/>
    <property type="molecule type" value="Genomic_DNA"/>
</dbReference>
<protein>
    <submittedName>
        <fullName evidence="1">Uncharacterized protein</fullName>
    </submittedName>
</protein>
<dbReference type="Proteomes" id="UP000283360">
    <property type="component" value="Unassembled WGS sequence"/>
</dbReference>
<gene>
    <name evidence="1" type="ORF">DWX03_13565</name>
</gene>
<proteinExistence type="predicted"/>
<evidence type="ECO:0000313" key="2">
    <source>
        <dbReference type="Proteomes" id="UP000283360"/>
    </source>
</evidence>
<sequence length="346" mass="41027">MGAKPDFEKMVPSKYMREYLKDKKEFTDWEKATLIWNSTVCTWKERMDLLKQLSERTSDVKLKIQIAERFQYEETAYQLFIENQNNQFVYVVFDTDRDASGYFSEYEMARKYGMRECEKYGGDHFFIEKQLLFGQKTKENIIKPWISDKNILKGSIFCESEYDGRENVWANYDKNGGIRLFYSMEMSAEDNTRVDTMDRNRFEYRFFKIPFGMETGTIVKSLYSGTYFVLECGEDDWNDYMNRTDADPSYYDFSDIQVIVFGIQKDGHWSHDHVNPMYLELELPKKEDGNKESEAHIKALKALSEYFKKNTKESSEKAIIASRDYADSCLKHSSVYEVDDIKKLLF</sequence>
<dbReference type="RefSeq" id="WP_117836082.1">
    <property type="nucleotide sequence ID" value="NZ_JADNLX010000001.1"/>
</dbReference>
<keyword evidence="2" id="KW-1185">Reference proteome</keyword>
<accession>A0A412QAQ3</accession>